<dbReference type="CDD" id="cd04301">
    <property type="entry name" value="NAT_SF"/>
    <property type="match status" value="1"/>
</dbReference>
<dbReference type="RefSeq" id="WP_017629713.1">
    <property type="nucleotide sequence ID" value="NZ_JBFSSG010000012.1"/>
</dbReference>
<gene>
    <name evidence="2" type="ORF">AB6D66_07805</name>
</gene>
<keyword evidence="3" id="KW-1185">Reference proteome</keyword>
<dbReference type="GO" id="GO:0016746">
    <property type="term" value="F:acyltransferase activity"/>
    <property type="evidence" value="ECO:0007669"/>
    <property type="project" value="UniProtKB-KW"/>
</dbReference>
<dbReference type="EC" id="2.3.1.-" evidence="2"/>
<feature type="domain" description="N-acetyltransferase" evidence="1">
    <location>
        <begin position="1"/>
        <end position="142"/>
    </location>
</feature>
<evidence type="ECO:0000313" key="3">
    <source>
        <dbReference type="Proteomes" id="UP001570071"/>
    </source>
</evidence>
<organism evidence="2 3">
    <name type="scientific">Vibrio pomeroyi</name>
    <dbReference type="NCBI Taxonomy" id="198832"/>
    <lineage>
        <taxon>Bacteria</taxon>
        <taxon>Pseudomonadati</taxon>
        <taxon>Pseudomonadota</taxon>
        <taxon>Gammaproteobacteria</taxon>
        <taxon>Vibrionales</taxon>
        <taxon>Vibrionaceae</taxon>
        <taxon>Vibrio</taxon>
    </lineage>
</organism>
<proteinExistence type="predicted"/>
<dbReference type="SUPFAM" id="SSF55729">
    <property type="entry name" value="Acyl-CoA N-acyltransferases (Nat)"/>
    <property type="match status" value="1"/>
</dbReference>
<dbReference type="Gene3D" id="3.40.630.30">
    <property type="match status" value="1"/>
</dbReference>
<evidence type="ECO:0000259" key="1">
    <source>
        <dbReference type="PROSITE" id="PS51186"/>
    </source>
</evidence>
<reference evidence="2 3" key="1">
    <citation type="journal article" date="2024" name="ISME J.">
        <title>Tailless and filamentous prophages are predominant in marine Vibrio.</title>
        <authorList>
            <person name="Steensen K."/>
            <person name="Seneca J."/>
            <person name="Bartlau N."/>
            <person name="Yu X.A."/>
            <person name="Hussain F.A."/>
            <person name="Polz M.F."/>
        </authorList>
    </citation>
    <scope>NUCLEOTIDE SEQUENCE [LARGE SCALE GENOMIC DNA]</scope>
    <source>
        <strain evidence="2 3">10N.239.312.F12</strain>
    </source>
</reference>
<dbReference type="InterPro" id="IPR016181">
    <property type="entry name" value="Acyl_CoA_acyltransferase"/>
</dbReference>
<accession>A0ABV4MV63</accession>
<sequence length="142" mass="16389">MEVRKYQPKYLAALRVLYLESRQNTFHWVDANDFKLSDFDQDTEGEQMWMAVSGEKVLGFVSVWEPESFIHHLYVCPQALRSGAGSALLNTRKQRYSVLKLKCLTSNENAIGFYHSQGFVISSTKGEGLERYHLMTYQPQIS</sequence>
<keyword evidence="2" id="KW-0012">Acyltransferase</keyword>
<dbReference type="InterPro" id="IPR000182">
    <property type="entry name" value="GNAT_dom"/>
</dbReference>
<dbReference type="Pfam" id="PF00583">
    <property type="entry name" value="Acetyltransf_1"/>
    <property type="match status" value="1"/>
</dbReference>
<protein>
    <submittedName>
        <fullName evidence="2">GNAT family N-acetyltransferase</fullName>
        <ecNumber evidence="2">2.3.1.-</ecNumber>
    </submittedName>
</protein>
<name>A0ABV4MV63_9VIBR</name>
<comment type="caution">
    <text evidence="2">The sequence shown here is derived from an EMBL/GenBank/DDBJ whole genome shotgun (WGS) entry which is preliminary data.</text>
</comment>
<keyword evidence="2" id="KW-0808">Transferase</keyword>
<dbReference type="PROSITE" id="PS51186">
    <property type="entry name" value="GNAT"/>
    <property type="match status" value="1"/>
</dbReference>
<dbReference type="EMBL" id="JBFSSG010000012">
    <property type="protein sequence ID" value="MEZ8720963.1"/>
    <property type="molecule type" value="Genomic_DNA"/>
</dbReference>
<dbReference type="Proteomes" id="UP001570071">
    <property type="component" value="Unassembled WGS sequence"/>
</dbReference>
<evidence type="ECO:0000313" key="2">
    <source>
        <dbReference type="EMBL" id="MEZ8720963.1"/>
    </source>
</evidence>